<comment type="caution">
    <text evidence="1">The sequence shown here is derived from an EMBL/GenBank/DDBJ whole genome shotgun (WGS) entry which is preliminary data.</text>
</comment>
<reference evidence="1 2" key="1">
    <citation type="journal article" date="2022" name="DNA Res.">
        <title>Chromosomal-level genome assembly of the orchid tree Bauhinia variegata (Leguminosae; Cercidoideae) supports the allotetraploid origin hypothesis of Bauhinia.</title>
        <authorList>
            <person name="Zhong Y."/>
            <person name="Chen Y."/>
            <person name="Zheng D."/>
            <person name="Pang J."/>
            <person name="Liu Y."/>
            <person name="Luo S."/>
            <person name="Meng S."/>
            <person name="Qian L."/>
            <person name="Wei D."/>
            <person name="Dai S."/>
            <person name="Zhou R."/>
        </authorList>
    </citation>
    <scope>NUCLEOTIDE SEQUENCE [LARGE SCALE GENOMIC DNA]</scope>
    <source>
        <strain evidence="1">BV-YZ2020</strain>
    </source>
</reference>
<proteinExistence type="predicted"/>
<name>A0ACB9LSW9_BAUVA</name>
<protein>
    <submittedName>
        <fullName evidence="1">Uncharacterized protein</fullName>
    </submittedName>
</protein>
<organism evidence="1 2">
    <name type="scientific">Bauhinia variegata</name>
    <name type="common">Purple orchid tree</name>
    <name type="synonym">Phanera variegata</name>
    <dbReference type="NCBI Taxonomy" id="167791"/>
    <lineage>
        <taxon>Eukaryota</taxon>
        <taxon>Viridiplantae</taxon>
        <taxon>Streptophyta</taxon>
        <taxon>Embryophyta</taxon>
        <taxon>Tracheophyta</taxon>
        <taxon>Spermatophyta</taxon>
        <taxon>Magnoliopsida</taxon>
        <taxon>eudicotyledons</taxon>
        <taxon>Gunneridae</taxon>
        <taxon>Pentapetalae</taxon>
        <taxon>rosids</taxon>
        <taxon>fabids</taxon>
        <taxon>Fabales</taxon>
        <taxon>Fabaceae</taxon>
        <taxon>Cercidoideae</taxon>
        <taxon>Cercideae</taxon>
        <taxon>Bauhiniinae</taxon>
        <taxon>Bauhinia</taxon>
    </lineage>
</organism>
<evidence type="ECO:0000313" key="1">
    <source>
        <dbReference type="EMBL" id="KAI4314178.1"/>
    </source>
</evidence>
<dbReference type="Proteomes" id="UP000828941">
    <property type="component" value="Chromosome 11"/>
</dbReference>
<gene>
    <name evidence="1" type="ORF">L6164_027113</name>
</gene>
<accession>A0ACB9LSW9</accession>
<keyword evidence="2" id="KW-1185">Reference proteome</keyword>
<sequence length="145" mass="15736">MGKYSLPPFLRSEKPHQCQHKILLLGHSGGSTPSSSRLGKLSSTVLHWFQDVNDIREVPDHQVFVQSVVLQALGLMYNSASAVVTTAVGPITTIEANLLILVFFKCVDFCSWNHGNRNCQTIAVPTAQAGCMSLSEAFGLAVTCF</sequence>
<dbReference type="EMBL" id="CM039436">
    <property type="protein sequence ID" value="KAI4314178.1"/>
    <property type="molecule type" value="Genomic_DNA"/>
</dbReference>
<evidence type="ECO:0000313" key="2">
    <source>
        <dbReference type="Proteomes" id="UP000828941"/>
    </source>
</evidence>